<accession>L9ZFE2</accession>
<evidence type="ECO:0000256" key="1">
    <source>
        <dbReference type="SAM" id="MobiDB-lite"/>
    </source>
</evidence>
<dbReference type="InterPro" id="IPR015943">
    <property type="entry name" value="WD40/YVTN_repeat-like_dom_sf"/>
</dbReference>
<gene>
    <name evidence="3" type="ORF">C486_00345</name>
</gene>
<dbReference type="EMBL" id="AOIJ01000011">
    <property type="protein sequence ID" value="ELY85039.1"/>
    <property type="molecule type" value="Genomic_DNA"/>
</dbReference>
<dbReference type="SUPFAM" id="SSF50969">
    <property type="entry name" value="YVTN repeat-like/Quinoprotein amine dehydrogenase"/>
    <property type="match status" value="1"/>
</dbReference>
<proteinExistence type="predicted"/>
<keyword evidence="4" id="KW-1185">Reference proteome</keyword>
<evidence type="ECO:0000259" key="2">
    <source>
        <dbReference type="Pfam" id="PF26255"/>
    </source>
</evidence>
<feature type="compositionally biased region" description="Polar residues" evidence="1">
    <location>
        <begin position="740"/>
        <end position="751"/>
    </location>
</feature>
<organism evidence="3 4">
    <name type="scientific">Natrinema gari JCM 14663</name>
    <dbReference type="NCBI Taxonomy" id="1230459"/>
    <lineage>
        <taxon>Archaea</taxon>
        <taxon>Methanobacteriati</taxon>
        <taxon>Methanobacteriota</taxon>
        <taxon>Stenosarchaea group</taxon>
        <taxon>Halobacteria</taxon>
        <taxon>Halobacteriales</taxon>
        <taxon>Natrialbaceae</taxon>
        <taxon>Natrinema</taxon>
    </lineage>
</organism>
<dbReference type="Proteomes" id="UP000011592">
    <property type="component" value="Unassembled WGS sequence"/>
</dbReference>
<comment type="caution">
    <text evidence="3">The sequence shown here is derived from an EMBL/GenBank/DDBJ whole genome shotgun (WGS) entry which is preliminary data.</text>
</comment>
<evidence type="ECO:0000313" key="4">
    <source>
        <dbReference type="Proteomes" id="UP000011592"/>
    </source>
</evidence>
<dbReference type="Pfam" id="PF26255">
    <property type="entry name" value="Viral_env_HRPV"/>
    <property type="match status" value="1"/>
</dbReference>
<feature type="domain" description="Envelope protein N-terminal" evidence="2">
    <location>
        <begin position="51"/>
        <end position="348"/>
    </location>
</feature>
<sequence length="805" mass="84802">MQAMGAALAVGAGATASSGSATAQDSAAEGVLYGVASPALGAAAIATEVADWSGEVNTDVAADESIIHSQSVSEMESYDAHHITYQNYLQDMNTVASLEARHAIASAWEDGMNSSEAYQAALEAIRSYYAQREKNHWEVVNKALTQHSHSTNTILASSEITDDFLAVFVDNSSNSNTDLQKAIISPDRVETEITLHNGDTHTMKSPQLHIQTTDGVDEAKKAIGAFHESWDSDAEVFTVEADSSTNTWETNLRATVQSVGDPADGGLPSRTVFSGPDVMEIVTEITDESDRVVNNYSESFVSDLYAELDAGNITPSDIRGAEGQVRFMSGTDDVSSDAYRMGMLQTLNMEQQDLSKISSTTITYSGYTGLEPVEQDGDTVQTLADHVEGRTMEGVFQARTLPSDGLSIGETYGTQSLNNAIVGYDSNLAVLGSTDGEIAESRTHSSIHNVVADPSDYGVAYLGVDGDTIAVDTTTGAELFRTGINGDYCLAVSPDGSTLYIGGYSDLTLYDTEAREVTATYDLSGDPVQGLAVSPDGSPLYALASTTDSNPIYEVDPSDGSYTEIASVSSTPNGLEMRPGGGQLAVACTGGPTLVNLSDGTTSSLVGTGADDVAYSRDGQTLVAALNGSSLMAFDTDDESSLWEYTNSEGYVGVDRSADGSAFVAIANGSDATLVGVDPNGNELWTNQPISDYSRPGALATISVQEDFAGIAEQPLMYDAPNSEEVRLESGLFTADDMTDSSGNTVESTSGEDWGAPEYGSYDSQEFVDYTKGTEQFQLEEAWADDGSIGIPGVGGDGGSFLDWL</sequence>
<feature type="non-terminal residue" evidence="3">
    <location>
        <position position="805"/>
    </location>
</feature>
<protein>
    <recommendedName>
        <fullName evidence="2">Envelope protein N-terminal domain-containing protein</fullName>
    </recommendedName>
</protein>
<name>L9ZFE2_9EURY</name>
<dbReference type="AlphaFoldDB" id="L9ZFE2"/>
<feature type="region of interest" description="Disordered" evidence="1">
    <location>
        <begin position="735"/>
        <end position="761"/>
    </location>
</feature>
<reference evidence="3 4" key="1">
    <citation type="journal article" date="2014" name="PLoS Genet.">
        <title>Phylogenetically driven sequencing of extremely halophilic archaea reveals strategies for static and dynamic osmo-response.</title>
        <authorList>
            <person name="Becker E.A."/>
            <person name="Seitzer P.M."/>
            <person name="Tritt A."/>
            <person name="Larsen D."/>
            <person name="Krusor M."/>
            <person name="Yao A.I."/>
            <person name="Wu D."/>
            <person name="Madern D."/>
            <person name="Eisen J.A."/>
            <person name="Darling A.E."/>
            <person name="Facciotti M.T."/>
        </authorList>
    </citation>
    <scope>NUCLEOTIDE SEQUENCE [LARGE SCALE GENOMIC DNA]</scope>
    <source>
        <strain evidence="3 4">JCM 14663</strain>
    </source>
</reference>
<dbReference type="InterPro" id="IPR058677">
    <property type="entry name" value="ORF4_N"/>
</dbReference>
<dbReference type="InterPro" id="IPR011044">
    <property type="entry name" value="Quino_amine_DH_bsu"/>
</dbReference>
<evidence type="ECO:0000313" key="3">
    <source>
        <dbReference type="EMBL" id="ELY85039.1"/>
    </source>
</evidence>
<dbReference type="Gene3D" id="2.130.10.10">
    <property type="entry name" value="YVTN repeat-like/Quinoprotein amine dehydrogenase"/>
    <property type="match status" value="1"/>
</dbReference>